<protein>
    <submittedName>
        <fullName evidence="1">Alpha beta hydrolase fold protein</fullName>
    </submittedName>
</protein>
<comment type="caution">
    <text evidence="1">The sequence shown here is derived from an EMBL/GenBank/DDBJ whole genome shotgun (WGS) entry which is preliminary data.</text>
</comment>
<evidence type="ECO:0000313" key="2">
    <source>
        <dbReference type="Proteomes" id="UP001163105"/>
    </source>
</evidence>
<dbReference type="EMBL" id="JAQHRD010000005">
    <property type="protein sequence ID" value="KAJ6440258.1"/>
    <property type="molecule type" value="Genomic_DNA"/>
</dbReference>
<accession>A0AB34FM78</accession>
<organism evidence="1 2">
    <name type="scientific">Purpureocillium lavendulum</name>
    <dbReference type="NCBI Taxonomy" id="1247861"/>
    <lineage>
        <taxon>Eukaryota</taxon>
        <taxon>Fungi</taxon>
        <taxon>Dikarya</taxon>
        <taxon>Ascomycota</taxon>
        <taxon>Pezizomycotina</taxon>
        <taxon>Sordariomycetes</taxon>
        <taxon>Hypocreomycetidae</taxon>
        <taxon>Hypocreales</taxon>
        <taxon>Ophiocordycipitaceae</taxon>
        <taxon>Purpureocillium</taxon>
    </lineage>
</organism>
<dbReference type="AlphaFoldDB" id="A0AB34FM78"/>
<name>A0AB34FM78_9HYPO</name>
<keyword evidence="2" id="KW-1185">Reference proteome</keyword>
<reference evidence="1" key="1">
    <citation type="submission" date="2023-01" db="EMBL/GenBank/DDBJ databases">
        <title>The growth and conidiation of Purpureocillium lavendulum are regulated by nitrogen source and histone H3K14 acetylation.</title>
        <authorList>
            <person name="Tang P."/>
            <person name="Han J."/>
            <person name="Zhang C."/>
            <person name="Tang P."/>
            <person name="Qi F."/>
            <person name="Zhang K."/>
            <person name="Liang L."/>
        </authorList>
    </citation>
    <scope>NUCLEOTIDE SEQUENCE</scope>
    <source>
        <strain evidence="1">YMF1.00683</strain>
    </source>
</reference>
<dbReference type="GO" id="GO:0016787">
    <property type="term" value="F:hydrolase activity"/>
    <property type="evidence" value="ECO:0007669"/>
    <property type="project" value="UniProtKB-KW"/>
</dbReference>
<proteinExistence type="predicted"/>
<evidence type="ECO:0000313" key="1">
    <source>
        <dbReference type="EMBL" id="KAJ6440258.1"/>
    </source>
</evidence>
<gene>
    <name evidence="1" type="ORF">O9K51_06048</name>
</gene>
<keyword evidence="1" id="KW-0378">Hydrolase</keyword>
<sequence length="137" mass="15590">MLSQLIAIAPAPTMDDDDGILNIELSDTEDVIERQANRTGQSEAEFQAVKAEYTAKVENGEIFKTIKLPLLPGVSKMTLQQVIHAIEELYYFRRYQEALDFIDTLNRDGSQKALDQDTRSQVETYEARCYRKLNPSS</sequence>
<dbReference type="Proteomes" id="UP001163105">
    <property type="component" value="Unassembled WGS sequence"/>
</dbReference>